<accession>A0A1A9ZSB3</accession>
<name>A0A1A9ZSB3_GLOPL</name>
<dbReference type="AlphaFoldDB" id="A0A1A9ZSB3"/>
<evidence type="ECO:0000256" key="1">
    <source>
        <dbReference type="SAM" id="Phobius"/>
    </source>
</evidence>
<feature type="transmembrane region" description="Helical" evidence="1">
    <location>
        <begin position="52"/>
        <end position="71"/>
    </location>
</feature>
<keyword evidence="3" id="KW-1185">Reference proteome</keyword>
<evidence type="ECO:0000313" key="3">
    <source>
        <dbReference type="Proteomes" id="UP000092445"/>
    </source>
</evidence>
<keyword evidence="1" id="KW-0472">Membrane</keyword>
<protein>
    <submittedName>
        <fullName evidence="2">Uncharacterized protein</fullName>
    </submittedName>
</protein>
<dbReference type="Proteomes" id="UP000092445">
    <property type="component" value="Unassembled WGS sequence"/>
</dbReference>
<organism evidence="2 3">
    <name type="scientific">Glossina pallidipes</name>
    <name type="common">Tsetse fly</name>
    <dbReference type="NCBI Taxonomy" id="7398"/>
    <lineage>
        <taxon>Eukaryota</taxon>
        <taxon>Metazoa</taxon>
        <taxon>Ecdysozoa</taxon>
        <taxon>Arthropoda</taxon>
        <taxon>Hexapoda</taxon>
        <taxon>Insecta</taxon>
        <taxon>Pterygota</taxon>
        <taxon>Neoptera</taxon>
        <taxon>Endopterygota</taxon>
        <taxon>Diptera</taxon>
        <taxon>Brachycera</taxon>
        <taxon>Muscomorpha</taxon>
        <taxon>Hippoboscoidea</taxon>
        <taxon>Glossinidae</taxon>
        <taxon>Glossina</taxon>
    </lineage>
</organism>
<keyword evidence="1" id="KW-1133">Transmembrane helix</keyword>
<reference evidence="3" key="1">
    <citation type="submission" date="2014-03" db="EMBL/GenBank/DDBJ databases">
        <authorList>
            <person name="Aksoy S."/>
            <person name="Warren W."/>
            <person name="Wilson R.K."/>
        </authorList>
    </citation>
    <scope>NUCLEOTIDE SEQUENCE [LARGE SCALE GENOMIC DNA]</scope>
    <source>
        <strain evidence="3">IAEA</strain>
    </source>
</reference>
<dbReference type="EnsemblMetazoa" id="GPAI023454-RA">
    <property type="protein sequence ID" value="GPAI023454-PA"/>
    <property type="gene ID" value="GPAI023454"/>
</dbReference>
<keyword evidence="1" id="KW-0812">Transmembrane</keyword>
<sequence length="167" mass="19561">MNYVVFRRTALIDEREVFTPKNINRQAKSALYSLRYPHFADYLKFKNRDKKWVGVSFKVVNLFTFFFLSFYQRIRVRRTCHSVSNISDFRLQIKCCLPGSMPGFHPPISHDQLFGTNYVIFHECLQIALKLSRKKLKSKKPDIGIVVLNRPFSSNGFTSCPCLRGKQ</sequence>
<reference evidence="2" key="2">
    <citation type="submission" date="2020-05" db="UniProtKB">
        <authorList>
            <consortium name="EnsemblMetazoa"/>
        </authorList>
    </citation>
    <scope>IDENTIFICATION</scope>
    <source>
        <strain evidence="2">IAEA</strain>
    </source>
</reference>
<proteinExistence type="predicted"/>
<dbReference type="VEuPathDB" id="VectorBase:GPAI023454"/>
<evidence type="ECO:0000313" key="2">
    <source>
        <dbReference type="EnsemblMetazoa" id="GPAI023454-PA"/>
    </source>
</evidence>